<evidence type="ECO:0000313" key="3">
    <source>
        <dbReference type="Proteomes" id="UP000288805"/>
    </source>
</evidence>
<dbReference type="EMBL" id="QGNW01000127">
    <property type="protein sequence ID" value="RVW93756.1"/>
    <property type="molecule type" value="Genomic_DNA"/>
</dbReference>
<dbReference type="Proteomes" id="UP000288805">
    <property type="component" value="Unassembled WGS sequence"/>
</dbReference>
<gene>
    <name evidence="2" type="ORF">CK203_043428</name>
</gene>
<reference evidence="2 3" key="1">
    <citation type="journal article" date="2018" name="PLoS Genet.">
        <title>Population sequencing reveals clonal diversity and ancestral inbreeding in the grapevine cultivar Chardonnay.</title>
        <authorList>
            <person name="Roach M.J."/>
            <person name="Johnson D.L."/>
            <person name="Bohlmann J."/>
            <person name="van Vuuren H.J."/>
            <person name="Jones S.J."/>
            <person name="Pretorius I.S."/>
            <person name="Schmidt S.A."/>
            <person name="Borneman A.R."/>
        </authorList>
    </citation>
    <scope>NUCLEOTIDE SEQUENCE [LARGE SCALE GENOMIC DNA]</scope>
    <source>
        <strain evidence="3">cv. Chardonnay</strain>
        <tissue evidence="2">Leaf</tissue>
    </source>
</reference>
<accession>A0A438IAM1</accession>
<comment type="caution">
    <text evidence="2">The sequence shown here is derived from an EMBL/GenBank/DDBJ whole genome shotgun (WGS) entry which is preliminary data.</text>
</comment>
<dbReference type="AlphaFoldDB" id="A0A438IAM1"/>
<proteinExistence type="predicted"/>
<name>A0A438IAM1_VITVI</name>
<evidence type="ECO:0000313" key="2">
    <source>
        <dbReference type="EMBL" id="RVW93756.1"/>
    </source>
</evidence>
<protein>
    <submittedName>
        <fullName evidence="2">Uncharacterized protein</fullName>
    </submittedName>
</protein>
<sequence length="198" mass="22267">MDIAGGSTSMHEGASGKVRRGGGHELKSNIANPVVLVHHHQSRPSIHQTATLDLAPLAACIENYVHSILQLLGKSSSWPKHAPSAVGHQARYTYAATKHSTPHLRTLLFFKLDSGSFGMPQVFGLKGNWLRNSSNIYRQFKEFADNGYKLSQVTTRCDWRMENLRHLSLDGRRDDMLLRIETLQNLRTLSGIRVNKWK</sequence>
<feature type="region of interest" description="Disordered" evidence="1">
    <location>
        <begin position="1"/>
        <end position="24"/>
    </location>
</feature>
<evidence type="ECO:0000256" key="1">
    <source>
        <dbReference type="SAM" id="MobiDB-lite"/>
    </source>
</evidence>
<organism evidence="2 3">
    <name type="scientific">Vitis vinifera</name>
    <name type="common">Grape</name>
    <dbReference type="NCBI Taxonomy" id="29760"/>
    <lineage>
        <taxon>Eukaryota</taxon>
        <taxon>Viridiplantae</taxon>
        <taxon>Streptophyta</taxon>
        <taxon>Embryophyta</taxon>
        <taxon>Tracheophyta</taxon>
        <taxon>Spermatophyta</taxon>
        <taxon>Magnoliopsida</taxon>
        <taxon>eudicotyledons</taxon>
        <taxon>Gunneridae</taxon>
        <taxon>Pentapetalae</taxon>
        <taxon>rosids</taxon>
        <taxon>Vitales</taxon>
        <taxon>Vitaceae</taxon>
        <taxon>Viteae</taxon>
        <taxon>Vitis</taxon>
    </lineage>
</organism>
<feature type="compositionally biased region" description="Polar residues" evidence="1">
    <location>
        <begin position="1"/>
        <end position="10"/>
    </location>
</feature>